<keyword evidence="2" id="KW-1133">Transmembrane helix</keyword>
<feature type="transmembrane region" description="Helical" evidence="2">
    <location>
        <begin position="494"/>
        <end position="518"/>
    </location>
</feature>
<feature type="region of interest" description="Disordered" evidence="1">
    <location>
        <begin position="1"/>
        <end position="47"/>
    </location>
</feature>
<organism evidence="3">
    <name type="scientific">Pseudo-nitzschia australis</name>
    <dbReference type="NCBI Taxonomy" id="44445"/>
    <lineage>
        <taxon>Eukaryota</taxon>
        <taxon>Sar</taxon>
        <taxon>Stramenopiles</taxon>
        <taxon>Ochrophyta</taxon>
        <taxon>Bacillariophyta</taxon>
        <taxon>Bacillariophyceae</taxon>
        <taxon>Bacillariophycidae</taxon>
        <taxon>Bacillariales</taxon>
        <taxon>Bacillariaceae</taxon>
        <taxon>Pseudo-nitzschia</taxon>
    </lineage>
</organism>
<dbReference type="EMBL" id="HBIX01007389">
    <property type="protein sequence ID" value="CAE0713013.1"/>
    <property type="molecule type" value="Transcribed_RNA"/>
</dbReference>
<feature type="compositionally biased region" description="Low complexity" evidence="1">
    <location>
        <begin position="568"/>
        <end position="591"/>
    </location>
</feature>
<protein>
    <submittedName>
        <fullName evidence="3">Uncharacterized protein</fullName>
    </submittedName>
</protein>
<feature type="compositionally biased region" description="Basic and acidic residues" evidence="1">
    <location>
        <begin position="182"/>
        <end position="191"/>
    </location>
</feature>
<reference evidence="3" key="1">
    <citation type="submission" date="2021-01" db="EMBL/GenBank/DDBJ databases">
        <authorList>
            <person name="Corre E."/>
            <person name="Pelletier E."/>
            <person name="Niang G."/>
            <person name="Scheremetjew M."/>
            <person name="Finn R."/>
            <person name="Kale V."/>
            <person name="Holt S."/>
            <person name="Cochrane G."/>
            <person name="Meng A."/>
            <person name="Brown T."/>
            <person name="Cohen L."/>
        </authorList>
    </citation>
    <scope>NUCLEOTIDE SEQUENCE</scope>
    <source>
        <strain evidence="3">10249 10 AB</strain>
    </source>
</reference>
<feature type="compositionally biased region" description="Polar residues" evidence="1">
    <location>
        <begin position="672"/>
        <end position="688"/>
    </location>
</feature>
<keyword evidence="2" id="KW-0812">Transmembrane</keyword>
<feature type="compositionally biased region" description="Basic and acidic residues" evidence="1">
    <location>
        <begin position="652"/>
        <end position="665"/>
    </location>
</feature>
<feature type="region of interest" description="Disordered" evidence="1">
    <location>
        <begin position="557"/>
        <end position="601"/>
    </location>
</feature>
<evidence type="ECO:0000256" key="2">
    <source>
        <dbReference type="SAM" id="Phobius"/>
    </source>
</evidence>
<accession>A0A6U9X4D7</accession>
<feature type="region of interest" description="Disordered" evidence="1">
    <location>
        <begin position="949"/>
        <end position="991"/>
    </location>
</feature>
<evidence type="ECO:0000313" key="3">
    <source>
        <dbReference type="EMBL" id="CAE0713012.1"/>
    </source>
</evidence>
<feature type="region of interest" description="Disordered" evidence="1">
    <location>
        <begin position="413"/>
        <end position="488"/>
    </location>
</feature>
<sequence>MASNCFKNSLKRQRCDDGGCDNGDEDDDEDDVASSTITHQQTGGRQSSDQMPLLFLWIEGNLQGSSTTYPSHPCHTVFWGRKQSFSFHAFLGSFIVLFLSQYVLGETQLRHYFHGNDSFDKTRSISYQSWEGKGQQGNHEFLNYARGKDSGFVENIMQQHEIGVIEKERVLQSGERLEKIIRQQDKEETKESLPPALRNDIDEKSLSGSQLPNEIDVPTAPSPLEYGEYFKKGNPLIQNRVSIDFTVKLLVENATTNKLLKEVEVFLENYIENEYKKLINGGGNENRNTDGVSNSDLETLRLREVDLTLQLLESRWWQERQRRRLNSKEASSIGGSLRSEQRNMQEGMQSSNAKLITISVNGAVNYSMEVDGSLPTPDDIEEQWNEAYHEIISQNQLQRAIEDTGIEGVLRIEEVDTTQDPSDKSNNEISEVDGVTSSIEDYDNNGGTTDGITSLYNNDTKDGSDELPAESTEGDDDKKNSGKKSSQLERPSTLSIVFGFILTGIAVLGLVGYAYIFYRKRQKRLKKKKKMKESITFSSANAAAAAAASAAAASNIAKNTSSQYPSKARPQSRPQSRLSSRPSSRAQSASRPLPPIQQSPMQMHPMMLFQSESEETSYKGLESSIGSEDISDSFANELKLAASRDQEAWDDLQRKKDGFEKRRVAPLDPITQALSQSRKSSARTSVPSLLSKRPKRTKGVELEPAGIETDLSGTPSFTKSFPYGDEPPGVRGEGDDEYDKRPYSAPWEPYNSSLSLVEEKKDETNVNTFFAQKLNDIEKDLAVSRGQSAVPPHNRSIETKDSDDNGTNSDIVSEVSELSKYVRRYEKRKDRKSKREESLHERLSVGERAPSHLLPSNTMSIGMDGRVYNPHSSNTSSRPTPAATRGLQPAPLASYKESYKGFQKHGLSTHESSLSFVSDDEDENEPEDGSIRSQRLGISPYRVSFEELYPRNNEDISSSGRRTPTTSSRTRSDRAQDDYRYSVGYGQDNSKSSSYRLAHLRANDAIIDNSNSEANLNIDATVPNGMISDDSKRPWSAVNKGNGMARMNIRRSNKDKNTPAVVSAATPRQQSNEPGDAKNKSFDKLRGIFEQKATDRPEPIYPPGEHWQYAGGKQSKSNF</sequence>
<dbReference type="EMBL" id="HBIX01007388">
    <property type="protein sequence ID" value="CAE0713012.1"/>
    <property type="molecule type" value="Transcribed_RNA"/>
</dbReference>
<gene>
    <name evidence="3" type="ORF">PAUS00366_LOCUS5764</name>
    <name evidence="4" type="ORF">PAUS00366_LOCUS5765</name>
</gene>
<feature type="region of interest" description="Disordered" evidence="1">
    <location>
        <begin position="652"/>
        <end position="749"/>
    </location>
</feature>
<feature type="region of interest" description="Disordered" evidence="1">
    <location>
        <begin position="903"/>
        <end position="936"/>
    </location>
</feature>
<feature type="compositionally biased region" description="Polar residues" evidence="1">
    <location>
        <begin position="870"/>
        <end position="879"/>
    </location>
</feature>
<feature type="region of interest" description="Disordered" evidence="1">
    <location>
        <begin position="1050"/>
        <end position="1119"/>
    </location>
</feature>
<feature type="compositionally biased region" description="Polar residues" evidence="1">
    <location>
        <begin position="33"/>
        <end position="47"/>
    </location>
</feature>
<feature type="compositionally biased region" description="Acidic residues" evidence="1">
    <location>
        <begin position="18"/>
        <end position="32"/>
    </location>
</feature>
<evidence type="ECO:0000313" key="4">
    <source>
        <dbReference type="EMBL" id="CAE0713013.1"/>
    </source>
</evidence>
<feature type="compositionally biased region" description="Acidic residues" evidence="1">
    <location>
        <begin position="465"/>
        <end position="475"/>
    </location>
</feature>
<proteinExistence type="predicted"/>
<feature type="compositionally biased region" description="Basic and acidic residues" evidence="1">
    <location>
        <begin position="823"/>
        <end position="845"/>
    </location>
</feature>
<dbReference type="AlphaFoldDB" id="A0A6U9X4D7"/>
<feature type="compositionally biased region" description="Basic and acidic residues" evidence="1">
    <location>
        <begin position="970"/>
        <end position="980"/>
    </location>
</feature>
<feature type="compositionally biased region" description="Basic and acidic residues" evidence="1">
    <location>
        <begin position="1075"/>
        <end position="1098"/>
    </location>
</feature>
<feature type="compositionally biased region" description="Polar residues" evidence="1">
    <location>
        <begin position="435"/>
        <end position="458"/>
    </location>
</feature>
<feature type="compositionally biased region" description="Low complexity" evidence="1">
    <location>
        <begin position="957"/>
        <end position="969"/>
    </location>
</feature>
<name>A0A6U9X4D7_9STRA</name>
<feature type="region of interest" description="Disordered" evidence="1">
    <location>
        <begin position="785"/>
        <end position="887"/>
    </location>
</feature>
<keyword evidence="2" id="KW-0472">Membrane</keyword>
<feature type="compositionally biased region" description="Acidic residues" evidence="1">
    <location>
        <begin position="918"/>
        <end position="928"/>
    </location>
</feature>
<feature type="transmembrane region" description="Helical" evidence="2">
    <location>
        <begin position="85"/>
        <end position="104"/>
    </location>
</feature>
<feature type="region of interest" description="Disordered" evidence="1">
    <location>
        <begin position="182"/>
        <end position="218"/>
    </location>
</feature>
<evidence type="ECO:0000256" key="1">
    <source>
        <dbReference type="SAM" id="MobiDB-lite"/>
    </source>
</evidence>
<feature type="transmembrane region" description="Helical" evidence="2">
    <location>
        <begin position="539"/>
        <end position="557"/>
    </location>
</feature>